<dbReference type="SUPFAM" id="SSF53335">
    <property type="entry name" value="S-adenosyl-L-methionine-dependent methyltransferases"/>
    <property type="match status" value="1"/>
</dbReference>
<reference evidence="2 3" key="1">
    <citation type="submission" date="2021-03" db="EMBL/GenBank/DDBJ databases">
        <title>Sequencing the genomes of 1000 actinobacteria strains.</title>
        <authorList>
            <person name="Klenk H.-P."/>
        </authorList>
    </citation>
    <scope>NUCLEOTIDE SEQUENCE [LARGE SCALE GENOMIC DNA]</scope>
    <source>
        <strain evidence="2 3">DSM 45256</strain>
    </source>
</reference>
<name>A0ABS4VMX6_9PSEU</name>
<feature type="region of interest" description="Disordered" evidence="1">
    <location>
        <begin position="172"/>
        <end position="217"/>
    </location>
</feature>
<keyword evidence="3" id="KW-1185">Reference proteome</keyword>
<dbReference type="InterPro" id="IPR024268">
    <property type="entry name" value="AviRa"/>
</dbReference>
<dbReference type="Pfam" id="PF11599">
    <property type="entry name" value="AviRa"/>
    <property type="match status" value="1"/>
</dbReference>
<gene>
    <name evidence="2" type="ORF">JOF36_000982</name>
</gene>
<protein>
    <recommendedName>
        <fullName evidence="4">rRNA methyltransferase AviRa</fullName>
    </recommendedName>
</protein>
<dbReference type="Gene3D" id="1.10.287.540">
    <property type="entry name" value="Helix hairpin bin"/>
    <property type="match status" value="1"/>
</dbReference>
<feature type="compositionally biased region" description="Low complexity" evidence="1">
    <location>
        <begin position="202"/>
        <end position="217"/>
    </location>
</feature>
<accession>A0ABS4VMX6</accession>
<evidence type="ECO:0000313" key="2">
    <source>
        <dbReference type="EMBL" id="MBP2365286.1"/>
    </source>
</evidence>
<evidence type="ECO:0000256" key="1">
    <source>
        <dbReference type="SAM" id="MobiDB-lite"/>
    </source>
</evidence>
<dbReference type="EMBL" id="JAGINU010000001">
    <property type="protein sequence ID" value="MBP2365286.1"/>
    <property type="molecule type" value="Genomic_DNA"/>
</dbReference>
<sequence>MQYRHAPEANHAALDAVLASAPGRPTLPVRLTVELFGRARAHLGSPATVAVWDPCCGAGVSLTVLGLLRPGISVVVGTDVDPDPLDLARRNLALLAPGGLAARASELDDLAVRHGKDSYTTAAVAARELSPRSTPERLVAVADARDPVTTRAVLGDIEPDIVLADLPHGRQTSWFGQGSTDGAGQGSPDGTEARRDRPGAPDPRGQGATGATTAAEPGPAPEVVFLRAVARVLAPQAVVVAVGRGRSVPLPSGVRALEKVRVGHRAAVLLRAGDLFRPGR</sequence>
<organism evidence="2 3">
    <name type="scientific">Pseudonocardia parietis</name>
    <dbReference type="NCBI Taxonomy" id="570936"/>
    <lineage>
        <taxon>Bacteria</taxon>
        <taxon>Bacillati</taxon>
        <taxon>Actinomycetota</taxon>
        <taxon>Actinomycetes</taxon>
        <taxon>Pseudonocardiales</taxon>
        <taxon>Pseudonocardiaceae</taxon>
        <taxon>Pseudonocardia</taxon>
    </lineage>
</organism>
<comment type="caution">
    <text evidence="2">The sequence shown here is derived from an EMBL/GenBank/DDBJ whole genome shotgun (WGS) entry which is preliminary data.</text>
</comment>
<evidence type="ECO:0008006" key="4">
    <source>
        <dbReference type="Google" id="ProtNLM"/>
    </source>
</evidence>
<dbReference type="Gene3D" id="3.40.50.150">
    <property type="entry name" value="Vaccinia Virus protein VP39"/>
    <property type="match status" value="1"/>
</dbReference>
<evidence type="ECO:0000313" key="3">
    <source>
        <dbReference type="Proteomes" id="UP001519295"/>
    </source>
</evidence>
<dbReference type="Proteomes" id="UP001519295">
    <property type="component" value="Unassembled WGS sequence"/>
</dbReference>
<proteinExistence type="predicted"/>
<dbReference type="RefSeq" id="WP_307862215.1">
    <property type="nucleotide sequence ID" value="NZ_JAGINU010000001.1"/>
</dbReference>
<dbReference type="InterPro" id="IPR029063">
    <property type="entry name" value="SAM-dependent_MTases_sf"/>
</dbReference>